<dbReference type="AlphaFoldDB" id="V4MN04"/>
<dbReference type="InterPro" id="IPR011050">
    <property type="entry name" value="Pectin_lyase_fold/virulence"/>
</dbReference>
<dbReference type="GO" id="GO:0030599">
    <property type="term" value="F:pectinesterase activity"/>
    <property type="evidence" value="ECO:0007669"/>
    <property type="project" value="UniProtKB-UniRule"/>
</dbReference>
<name>V4MN04_EUTSA</name>
<evidence type="ECO:0000256" key="9">
    <source>
        <dbReference type="RuleBase" id="RU000589"/>
    </source>
</evidence>
<dbReference type="Gramene" id="ESQ54228">
    <property type="protein sequence ID" value="ESQ54228"/>
    <property type="gene ID" value="EUTSA_v10026924mg"/>
</dbReference>
<dbReference type="GO" id="GO:0042545">
    <property type="term" value="P:cell wall modification"/>
    <property type="evidence" value="ECO:0007669"/>
    <property type="project" value="UniProtKB-UniRule"/>
</dbReference>
<dbReference type="OMA" id="TQGRINW"/>
<keyword evidence="8 9" id="KW-0961">Cell wall biogenesis/degradation</keyword>
<evidence type="ECO:0000256" key="1">
    <source>
        <dbReference type="ARBA" id="ARBA00004191"/>
    </source>
</evidence>
<keyword evidence="6 9" id="KW-0378">Hydrolase</keyword>
<evidence type="ECO:0000256" key="6">
    <source>
        <dbReference type="ARBA" id="ARBA00022801"/>
    </source>
</evidence>
<dbReference type="GO" id="GO:0045490">
    <property type="term" value="P:pectin catabolic process"/>
    <property type="evidence" value="ECO:0007669"/>
    <property type="project" value="UniProtKB-UniRule"/>
</dbReference>
<evidence type="ECO:0000256" key="5">
    <source>
        <dbReference type="ARBA" id="ARBA00022525"/>
    </source>
</evidence>
<sequence>FSSCLVISFTDQEGEIVLPSSTSMLKMVVDDFPTWLSDVDKKLLLDSTSELKKNADVIVAKDGTGKFKTVKEAVAAAPENSKTRYVIYVKLGIYDEVVNITKEKTNLTIVGDGRDSTVLTGSLNAKDGYTTLASATLAVDAIGFLAQDLCIRNTAGPAKGQAVALRVSADLVVIHRCRIEAFQDTLYAYKYRQYYRECYITGTVDFICGDATAVFQYCQIEARNPHGGLVNVITAQSWNNMTEESTGFVIQKCNITATQDLLPIKRKVKTYLGRPWGILSRVVIMESFIDDLIAPEGYTPMNSSDVKRLSTLFYREYKNTGPGADTSKRVKWKGFKVITDPKEVEMFTVGEFIQGDLWINSTGVPYDVGL</sequence>
<dbReference type="STRING" id="72664.V4MN04"/>
<dbReference type="UniPathway" id="UPA00545">
    <property type="reaction ID" value="UER00823"/>
</dbReference>
<organism evidence="11 12">
    <name type="scientific">Eutrema salsugineum</name>
    <name type="common">Saltwater cress</name>
    <name type="synonym">Sisymbrium salsugineum</name>
    <dbReference type="NCBI Taxonomy" id="72664"/>
    <lineage>
        <taxon>Eukaryota</taxon>
        <taxon>Viridiplantae</taxon>
        <taxon>Streptophyta</taxon>
        <taxon>Embryophyta</taxon>
        <taxon>Tracheophyta</taxon>
        <taxon>Spermatophyta</taxon>
        <taxon>Magnoliopsida</taxon>
        <taxon>eudicotyledons</taxon>
        <taxon>Gunneridae</taxon>
        <taxon>Pentapetalae</taxon>
        <taxon>rosids</taxon>
        <taxon>malvids</taxon>
        <taxon>Brassicales</taxon>
        <taxon>Brassicaceae</taxon>
        <taxon>Eutremeae</taxon>
        <taxon>Eutrema</taxon>
    </lineage>
</organism>
<dbReference type="InterPro" id="IPR000070">
    <property type="entry name" value="Pectinesterase_cat"/>
</dbReference>
<keyword evidence="7 9" id="KW-0063">Aspartyl esterase</keyword>
<comment type="subcellular location">
    <subcellularLocation>
        <location evidence="1 9">Secreted</location>
        <location evidence="1 9">Cell wall</location>
    </subcellularLocation>
</comment>
<evidence type="ECO:0000259" key="10">
    <source>
        <dbReference type="Pfam" id="PF01095"/>
    </source>
</evidence>
<comment type="catalytic activity">
    <reaction evidence="9">
        <text>[(1-&gt;4)-alpha-D-galacturonosyl methyl ester](n) + n H2O = [(1-&gt;4)-alpha-D-galacturonosyl](n) + n methanol + n H(+)</text>
        <dbReference type="Rhea" id="RHEA:22380"/>
        <dbReference type="Rhea" id="RHEA-COMP:14570"/>
        <dbReference type="Rhea" id="RHEA-COMP:14573"/>
        <dbReference type="ChEBI" id="CHEBI:15377"/>
        <dbReference type="ChEBI" id="CHEBI:15378"/>
        <dbReference type="ChEBI" id="CHEBI:17790"/>
        <dbReference type="ChEBI" id="CHEBI:140522"/>
        <dbReference type="ChEBI" id="CHEBI:140523"/>
        <dbReference type="EC" id="3.1.1.11"/>
    </reaction>
</comment>
<dbReference type="InterPro" id="IPR012334">
    <property type="entry name" value="Pectin_lyas_fold"/>
</dbReference>
<dbReference type="PANTHER" id="PTHR31707">
    <property type="entry name" value="PECTINESTERASE"/>
    <property type="match status" value="1"/>
</dbReference>
<dbReference type="OrthoDB" id="2019149at2759"/>
<dbReference type="EMBL" id="KI517384">
    <property type="protein sequence ID" value="ESQ54228.1"/>
    <property type="molecule type" value="Genomic_DNA"/>
</dbReference>
<evidence type="ECO:0000313" key="12">
    <source>
        <dbReference type="Proteomes" id="UP000030689"/>
    </source>
</evidence>
<feature type="non-terminal residue" evidence="11">
    <location>
        <position position="1"/>
    </location>
</feature>
<dbReference type="Proteomes" id="UP000030689">
    <property type="component" value="Unassembled WGS sequence"/>
</dbReference>
<protein>
    <recommendedName>
        <fullName evidence="3 9">Pectinesterase</fullName>
        <ecNumber evidence="3 9">3.1.1.11</ecNumber>
    </recommendedName>
</protein>
<proteinExistence type="predicted"/>
<dbReference type="FunFam" id="2.160.20.10:FF:000029">
    <property type="entry name" value="Pectinesterase 4"/>
    <property type="match status" value="1"/>
</dbReference>
<feature type="domain" description="Pectinesterase catalytic" evidence="10">
    <location>
        <begin position="56"/>
        <end position="356"/>
    </location>
</feature>
<keyword evidence="12" id="KW-1185">Reference proteome</keyword>
<keyword evidence="4 9" id="KW-0134">Cell wall</keyword>
<accession>V4MN04</accession>
<evidence type="ECO:0000256" key="8">
    <source>
        <dbReference type="ARBA" id="ARBA00023316"/>
    </source>
</evidence>
<dbReference type="Pfam" id="PF01095">
    <property type="entry name" value="Pectinesterase"/>
    <property type="match status" value="1"/>
</dbReference>
<comment type="function">
    <text evidence="9">Acts in the modification of cell walls via demethylesterification of cell wall pectin.</text>
</comment>
<keyword evidence="5 9" id="KW-0964">Secreted</keyword>
<dbReference type="eggNOG" id="ENOG502QUQ5">
    <property type="taxonomic scope" value="Eukaryota"/>
</dbReference>
<evidence type="ECO:0000256" key="3">
    <source>
        <dbReference type="ARBA" id="ARBA00013229"/>
    </source>
</evidence>
<dbReference type="InterPro" id="IPR018040">
    <property type="entry name" value="Pectinesterase_Tyr_AS"/>
</dbReference>
<dbReference type="EC" id="3.1.1.11" evidence="3 9"/>
<evidence type="ECO:0000256" key="7">
    <source>
        <dbReference type="ARBA" id="ARBA00023085"/>
    </source>
</evidence>
<dbReference type="KEGG" id="eus:EUTSA_v10026924mg"/>
<dbReference type="PROSITE" id="PS00800">
    <property type="entry name" value="PECTINESTERASE_1"/>
    <property type="match status" value="1"/>
</dbReference>
<evidence type="ECO:0000256" key="2">
    <source>
        <dbReference type="ARBA" id="ARBA00005184"/>
    </source>
</evidence>
<gene>
    <name evidence="11" type="ORF">EUTSA_v10026924mg</name>
</gene>
<dbReference type="Gene3D" id="2.160.20.10">
    <property type="entry name" value="Single-stranded right-handed beta-helix, Pectin lyase-like"/>
    <property type="match status" value="1"/>
</dbReference>
<evidence type="ECO:0000313" key="11">
    <source>
        <dbReference type="EMBL" id="ESQ54228.1"/>
    </source>
</evidence>
<evidence type="ECO:0000256" key="4">
    <source>
        <dbReference type="ARBA" id="ARBA00022512"/>
    </source>
</evidence>
<dbReference type="SUPFAM" id="SSF51126">
    <property type="entry name" value="Pectin lyase-like"/>
    <property type="match status" value="1"/>
</dbReference>
<comment type="pathway">
    <text evidence="2 9">Glycan metabolism; pectin degradation; 2-dehydro-3-deoxy-D-gluconate from pectin: step 1/5.</text>
</comment>
<reference evidence="11 12" key="1">
    <citation type="journal article" date="2013" name="Front. Plant Sci.">
        <title>The Reference Genome of the Halophytic Plant Eutrema salsugineum.</title>
        <authorList>
            <person name="Yang R."/>
            <person name="Jarvis D.E."/>
            <person name="Chen H."/>
            <person name="Beilstein M.A."/>
            <person name="Grimwood J."/>
            <person name="Jenkins J."/>
            <person name="Shu S."/>
            <person name="Prochnik S."/>
            <person name="Xin M."/>
            <person name="Ma C."/>
            <person name="Schmutz J."/>
            <person name="Wing R.A."/>
            <person name="Mitchell-Olds T."/>
            <person name="Schumaker K.S."/>
            <person name="Wang X."/>
        </authorList>
    </citation>
    <scope>NUCLEOTIDE SEQUENCE [LARGE SCALE GENOMIC DNA]</scope>
</reference>